<reference evidence="2 3" key="1">
    <citation type="journal article" date="2015" name="Genome Biol. Evol.">
        <title>Comparative Genomics of a Bacterivorous Green Alga Reveals Evolutionary Causalities and Consequences of Phago-Mixotrophic Mode of Nutrition.</title>
        <authorList>
            <person name="Burns J.A."/>
            <person name="Paasch A."/>
            <person name="Narechania A."/>
            <person name="Kim E."/>
        </authorList>
    </citation>
    <scope>NUCLEOTIDE SEQUENCE [LARGE SCALE GENOMIC DNA]</scope>
    <source>
        <strain evidence="2 3">PLY_AMNH</strain>
    </source>
</reference>
<keyword evidence="3" id="KW-1185">Reference proteome</keyword>
<evidence type="ECO:0000313" key="3">
    <source>
        <dbReference type="Proteomes" id="UP001190700"/>
    </source>
</evidence>
<feature type="region of interest" description="Disordered" evidence="1">
    <location>
        <begin position="350"/>
        <end position="385"/>
    </location>
</feature>
<dbReference type="AlphaFoldDB" id="A0AAE0FF53"/>
<protein>
    <submittedName>
        <fullName evidence="2">Uncharacterized protein</fullName>
    </submittedName>
</protein>
<organism evidence="2 3">
    <name type="scientific">Cymbomonas tetramitiformis</name>
    <dbReference type="NCBI Taxonomy" id="36881"/>
    <lineage>
        <taxon>Eukaryota</taxon>
        <taxon>Viridiplantae</taxon>
        <taxon>Chlorophyta</taxon>
        <taxon>Pyramimonadophyceae</taxon>
        <taxon>Pyramimonadales</taxon>
        <taxon>Pyramimonadaceae</taxon>
        <taxon>Cymbomonas</taxon>
    </lineage>
</organism>
<feature type="non-terminal residue" evidence="2">
    <location>
        <position position="434"/>
    </location>
</feature>
<name>A0AAE0FF53_9CHLO</name>
<sequence length="434" mass="45257">MFTMSMHNMDGVALFGPGSEEHTMESQPLPVSDASVPSFEEIGEINGMQFCFSDLMMMDDFIRMDEQIAASSANPHAEGSSHHLISSTSDAAECLAPPENKGIAGIQHPNNADMKGEYASGELKVTSKHIGLMDADMSDHLMHASRDHVSAGNLAHGGNHARESEARYHCQQQPSVQDSYAASCVIGTCVSSGSEQLQGSISSGQLQTMFCSSVGPSSTESCLQQCATNVGNFPPSEQISNAPHWNLQYATAAPASGCGPIFGLQWPYLRAAVALASGCPIFGLRPYLQGAAALSSGCGPIFRGLRPYLQAAAALSSGAGSFALFPMTCAATCVRSHRLDCPDTARQEASRCGLPGTPLTPTSRGGGGSRAMGRARGLDSELTDSGNDMHLNIPVGVHVANAIAPLLAPSSSLPMDTQHVSAMGINTASQMPVG</sequence>
<dbReference type="EMBL" id="LGRX02019668">
    <property type="protein sequence ID" value="KAK3258268.1"/>
    <property type="molecule type" value="Genomic_DNA"/>
</dbReference>
<proteinExistence type="predicted"/>
<evidence type="ECO:0000313" key="2">
    <source>
        <dbReference type="EMBL" id="KAK3258268.1"/>
    </source>
</evidence>
<dbReference type="Proteomes" id="UP001190700">
    <property type="component" value="Unassembled WGS sequence"/>
</dbReference>
<evidence type="ECO:0000256" key="1">
    <source>
        <dbReference type="SAM" id="MobiDB-lite"/>
    </source>
</evidence>
<gene>
    <name evidence="2" type="ORF">CYMTET_32680</name>
</gene>
<comment type="caution">
    <text evidence="2">The sequence shown here is derived from an EMBL/GenBank/DDBJ whole genome shotgun (WGS) entry which is preliminary data.</text>
</comment>
<accession>A0AAE0FF53</accession>